<accession>A0A1E7FHW4</accession>
<dbReference type="AlphaFoldDB" id="A0A1E7FHW4"/>
<keyword evidence="4 6" id="KW-1133">Transmembrane helix</keyword>
<gene>
    <name evidence="7" type="ORF">FRACYDRAFT_184103</name>
</gene>
<evidence type="ECO:0000256" key="2">
    <source>
        <dbReference type="ARBA" id="ARBA00005268"/>
    </source>
</evidence>
<feature type="transmembrane region" description="Helical" evidence="6">
    <location>
        <begin position="116"/>
        <end position="135"/>
    </location>
</feature>
<feature type="non-terminal residue" evidence="7">
    <location>
        <position position="246"/>
    </location>
</feature>
<proteinExistence type="inferred from homology"/>
<keyword evidence="3 6" id="KW-0812">Transmembrane</keyword>
<dbReference type="InterPro" id="IPR005226">
    <property type="entry name" value="UPF0014_fam"/>
</dbReference>
<comment type="similarity">
    <text evidence="2">Belongs to the UPF0014 family.</text>
</comment>
<dbReference type="OrthoDB" id="6593433at2759"/>
<dbReference type="PANTHER" id="PTHR30028:SF0">
    <property type="entry name" value="PROTEIN ALUMINUM SENSITIVE 3"/>
    <property type="match status" value="1"/>
</dbReference>
<dbReference type="Proteomes" id="UP000095751">
    <property type="component" value="Unassembled WGS sequence"/>
</dbReference>
<dbReference type="Pfam" id="PF03649">
    <property type="entry name" value="UPF0014"/>
    <property type="match status" value="1"/>
</dbReference>
<evidence type="ECO:0000256" key="5">
    <source>
        <dbReference type="ARBA" id="ARBA00023136"/>
    </source>
</evidence>
<dbReference type="EMBL" id="KV784357">
    <property type="protein sequence ID" value="OEU17769.1"/>
    <property type="molecule type" value="Genomic_DNA"/>
</dbReference>
<feature type="transmembrane region" description="Helical" evidence="6">
    <location>
        <begin position="49"/>
        <end position="64"/>
    </location>
</feature>
<comment type="subcellular location">
    <subcellularLocation>
        <location evidence="1">Membrane</location>
        <topology evidence="1">Multi-pass membrane protein</topology>
    </subcellularLocation>
</comment>
<dbReference type="KEGG" id="fcy:FRACYDRAFT_184103"/>
<protein>
    <submittedName>
        <fullName evidence="7">Uncharacterized protein</fullName>
    </submittedName>
</protein>
<evidence type="ECO:0000256" key="3">
    <source>
        <dbReference type="ARBA" id="ARBA00022692"/>
    </source>
</evidence>
<feature type="transmembrane region" description="Helical" evidence="6">
    <location>
        <begin position="212"/>
        <end position="238"/>
    </location>
</feature>
<organism evidence="7 8">
    <name type="scientific">Fragilariopsis cylindrus CCMP1102</name>
    <dbReference type="NCBI Taxonomy" id="635003"/>
    <lineage>
        <taxon>Eukaryota</taxon>
        <taxon>Sar</taxon>
        <taxon>Stramenopiles</taxon>
        <taxon>Ochrophyta</taxon>
        <taxon>Bacillariophyta</taxon>
        <taxon>Bacillariophyceae</taxon>
        <taxon>Bacillariophycidae</taxon>
        <taxon>Bacillariales</taxon>
        <taxon>Bacillariaceae</taxon>
        <taxon>Fragilariopsis</taxon>
    </lineage>
</organism>
<evidence type="ECO:0000313" key="7">
    <source>
        <dbReference type="EMBL" id="OEU17769.1"/>
    </source>
</evidence>
<dbReference type="PANTHER" id="PTHR30028">
    <property type="entry name" value="UPF0014 INNER MEMBRANE PROTEIN YBBM-RELATED"/>
    <property type="match status" value="1"/>
</dbReference>
<sequence length="246" mass="26555">MLLLLGAIPLSLFGVGNIAKVLLFSAGRCAIQVSLLGSIVLHRMMGVKNPSYVAIWILGVGLLASREATGRIQYKYPHMERNMYLSVVAGGLIILSLTVGLKLFGDIQPWFDPRTWIPIAGMLFGNTLNASALGASSITKQFAVDSESVELRLIRGADTREAISPLVEESYRIALMPTINSLAATGIIHIPGMMSGQILAGQSPQQAAVYQILINFLIATNALLTVQLIINSSIQVLVNTRESRIR</sequence>
<dbReference type="InParanoid" id="A0A1E7FHW4"/>
<evidence type="ECO:0000256" key="1">
    <source>
        <dbReference type="ARBA" id="ARBA00004141"/>
    </source>
</evidence>
<keyword evidence="8" id="KW-1185">Reference proteome</keyword>
<feature type="transmembrane region" description="Helical" evidence="6">
    <location>
        <begin position="84"/>
        <end position="104"/>
    </location>
</feature>
<feature type="transmembrane region" description="Helical" evidence="6">
    <location>
        <begin position="179"/>
        <end position="200"/>
    </location>
</feature>
<evidence type="ECO:0000256" key="6">
    <source>
        <dbReference type="SAM" id="Phobius"/>
    </source>
</evidence>
<keyword evidence="5 6" id="KW-0472">Membrane</keyword>
<evidence type="ECO:0000256" key="4">
    <source>
        <dbReference type="ARBA" id="ARBA00022989"/>
    </source>
</evidence>
<evidence type="ECO:0000313" key="8">
    <source>
        <dbReference type="Proteomes" id="UP000095751"/>
    </source>
</evidence>
<dbReference type="GO" id="GO:0005886">
    <property type="term" value="C:plasma membrane"/>
    <property type="evidence" value="ECO:0007669"/>
    <property type="project" value="TreeGrafter"/>
</dbReference>
<reference evidence="7 8" key="1">
    <citation type="submission" date="2016-09" db="EMBL/GenBank/DDBJ databases">
        <title>Extensive genetic diversity and differential bi-allelic expression allows diatom success in the polar Southern Ocean.</title>
        <authorList>
            <consortium name="DOE Joint Genome Institute"/>
            <person name="Mock T."/>
            <person name="Otillar R.P."/>
            <person name="Strauss J."/>
            <person name="Dupont C."/>
            <person name="Frickenhaus S."/>
            <person name="Maumus F."/>
            <person name="Mcmullan M."/>
            <person name="Sanges R."/>
            <person name="Schmutz J."/>
            <person name="Toseland A."/>
            <person name="Valas R."/>
            <person name="Veluchamy A."/>
            <person name="Ward B.J."/>
            <person name="Allen A."/>
            <person name="Barry K."/>
            <person name="Falciatore A."/>
            <person name="Ferrante M."/>
            <person name="Fortunato A.E."/>
            <person name="Gloeckner G."/>
            <person name="Gruber A."/>
            <person name="Hipkin R."/>
            <person name="Janech M."/>
            <person name="Kroth P."/>
            <person name="Leese F."/>
            <person name="Lindquist E."/>
            <person name="Lyon B.R."/>
            <person name="Martin J."/>
            <person name="Mayer C."/>
            <person name="Parker M."/>
            <person name="Quesneville H."/>
            <person name="Raymond J."/>
            <person name="Uhlig C."/>
            <person name="Valentin K.U."/>
            <person name="Worden A.Z."/>
            <person name="Armbrust E.V."/>
            <person name="Bowler C."/>
            <person name="Green B."/>
            <person name="Moulton V."/>
            <person name="Van Oosterhout C."/>
            <person name="Grigoriev I."/>
        </authorList>
    </citation>
    <scope>NUCLEOTIDE SEQUENCE [LARGE SCALE GENOMIC DNA]</scope>
    <source>
        <strain evidence="7 8">CCMP1102</strain>
    </source>
</reference>
<name>A0A1E7FHW4_9STRA</name>